<protein>
    <submittedName>
        <fullName evidence="2">Uncharacterized protein</fullName>
    </submittedName>
</protein>
<feature type="region of interest" description="Disordered" evidence="1">
    <location>
        <begin position="121"/>
        <end position="145"/>
    </location>
</feature>
<feature type="compositionally biased region" description="Low complexity" evidence="1">
    <location>
        <begin position="123"/>
        <end position="137"/>
    </location>
</feature>
<keyword evidence="3" id="KW-1185">Reference proteome</keyword>
<dbReference type="Proteomes" id="UP000319976">
    <property type="component" value="Chromosome"/>
</dbReference>
<sequence>MESSPLGGVAPDLLAKYGADSNMGRLLRQGEAKRLLKSMEEAEPDVRQQEALRLQIMDRIEQINAEHALNIKYLIEFGVSAAERHQFQAVLAEVIQHGGLTLQEAADLAHAQLLSLSDQSVNGPGSSDWTPSSSSPASGGGTIVA</sequence>
<dbReference type="RefSeq" id="WP_145260935.1">
    <property type="nucleotide sequence ID" value="NZ_CP036316.1"/>
</dbReference>
<evidence type="ECO:0000313" key="2">
    <source>
        <dbReference type="EMBL" id="QDT64071.1"/>
    </source>
</evidence>
<evidence type="ECO:0000256" key="1">
    <source>
        <dbReference type="SAM" id="MobiDB-lite"/>
    </source>
</evidence>
<dbReference type="AlphaFoldDB" id="A0A517T6R7"/>
<organism evidence="2 3">
    <name type="scientific">Calycomorphotria hydatis</name>
    <dbReference type="NCBI Taxonomy" id="2528027"/>
    <lineage>
        <taxon>Bacteria</taxon>
        <taxon>Pseudomonadati</taxon>
        <taxon>Planctomycetota</taxon>
        <taxon>Planctomycetia</taxon>
        <taxon>Planctomycetales</taxon>
        <taxon>Planctomycetaceae</taxon>
        <taxon>Calycomorphotria</taxon>
    </lineage>
</organism>
<dbReference type="KEGG" id="chya:V22_13020"/>
<dbReference type="EMBL" id="CP036316">
    <property type="protein sequence ID" value="QDT64071.1"/>
    <property type="molecule type" value="Genomic_DNA"/>
</dbReference>
<dbReference type="OrthoDB" id="279737at2"/>
<gene>
    <name evidence="2" type="ORF">V22_13020</name>
</gene>
<name>A0A517T6R7_9PLAN</name>
<evidence type="ECO:0000313" key="3">
    <source>
        <dbReference type="Proteomes" id="UP000319976"/>
    </source>
</evidence>
<accession>A0A517T6R7</accession>
<reference evidence="2 3" key="1">
    <citation type="submission" date="2019-02" db="EMBL/GenBank/DDBJ databases">
        <title>Deep-cultivation of Planctomycetes and their phenomic and genomic characterization uncovers novel biology.</title>
        <authorList>
            <person name="Wiegand S."/>
            <person name="Jogler M."/>
            <person name="Boedeker C."/>
            <person name="Pinto D."/>
            <person name="Vollmers J."/>
            <person name="Rivas-Marin E."/>
            <person name="Kohn T."/>
            <person name="Peeters S.H."/>
            <person name="Heuer A."/>
            <person name="Rast P."/>
            <person name="Oberbeckmann S."/>
            <person name="Bunk B."/>
            <person name="Jeske O."/>
            <person name="Meyerdierks A."/>
            <person name="Storesund J.E."/>
            <person name="Kallscheuer N."/>
            <person name="Luecker S."/>
            <person name="Lage O.M."/>
            <person name="Pohl T."/>
            <person name="Merkel B.J."/>
            <person name="Hornburger P."/>
            <person name="Mueller R.-W."/>
            <person name="Bruemmer F."/>
            <person name="Labrenz M."/>
            <person name="Spormann A.M."/>
            <person name="Op den Camp H."/>
            <person name="Overmann J."/>
            <person name="Amann R."/>
            <person name="Jetten M.S.M."/>
            <person name="Mascher T."/>
            <person name="Medema M.H."/>
            <person name="Devos D.P."/>
            <person name="Kaster A.-K."/>
            <person name="Ovreas L."/>
            <person name="Rohde M."/>
            <person name="Galperin M.Y."/>
            <person name="Jogler C."/>
        </authorList>
    </citation>
    <scope>NUCLEOTIDE SEQUENCE [LARGE SCALE GENOMIC DNA]</scope>
    <source>
        <strain evidence="2 3">V22</strain>
    </source>
</reference>
<proteinExistence type="predicted"/>